<organism evidence="1 2">
    <name type="scientific">Gemella haemolysans</name>
    <dbReference type="NCBI Taxonomy" id="1379"/>
    <lineage>
        <taxon>Bacteria</taxon>
        <taxon>Bacillati</taxon>
        <taxon>Bacillota</taxon>
        <taxon>Bacilli</taxon>
        <taxon>Bacillales</taxon>
        <taxon>Gemellaceae</taxon>
        <taxon>Gemella</taxon>
    </lineage>
</organism>
<evidence type="ECO:0000313" key="2">
    <source>
        <dbReference type="Proteomes" id="UP000070355"/>
    </source>
</evidence>
<gene>
    <name evidence="1" type="ORF">HMPREF3186_00378</name>
</gene>
<sequence>METVLKEHVNVKKVVLVDAIMQKKIVNVETAKQENVIAISMLHNIPIKKEIWNFTKSLFY</sequence>
<evidence type="ECO:0000313" key="1">
    <source>
        <dbReference type="EMBL" id="KXB62710.1"/>
    </source>
</evidence>
<reference evidence="2" key="1">
    <citation type="submission" date="2016-01" db="EMBL/GenBank/DDBJ databases">
        <authorList>
            <person name="Mitreva M."/>
            <person name="Pepin K.H."/>
            <person name="Mihindukulasuriya K.A."/>
            <person name="Fulton R."/>
            <person name="Fronick C."/>
            <person name="O'Laughlin M."/>
            <person name="Miner T."/>
            <person name="Herter B."/>
            <person name="Rosa B.A."/>
            <person name="Cordes M."/>
            <person name="Tomlinson C."/>
            <person name="Wollam A."/>
            <person name="Palsikar V.B."/>
            <person name="Mardis E.R."/>
            <person name="Wilson R.K."/>
        </authorList>
    </citation>
    <scope>NUCLEOTIDE SEQUENCE [LARGE SCALE GENOMIC DNA]</scope>
    <source>
        <strain evidence="2">DNF01167</strain>
    </source>
</reference>
<dbReference type="EMBL" id="LSDC01000021">
    <property type="protein sequence ID" value="KXB62710.1"/>
    <property type="molecule type" value="Genomic_DNA"/>
</dbReference>
<dbReference type="AlphaFoldDB" id="A0A134A594"/>
<comment type="caution">
    <text evidence="1">The sequence shown here is derived from an EMBL/GenBank/DDBJ whole genome shotgun (WGS) entry which is preliminary data.</text>
</comment>
<name>A0A134A594_9BACL</name>
<dbReference type="Proteomes" id="UP000070355">
    <property type="component" value="Unassembled WGS sequence"/>
</dbReference>
<proteinExistence type="predicted"/>
<accession>A0A134A594</accession>
<protein>
    <submittedName>
        <fullName evidence="1">Uncharacterized protein</fullName>
    </submittedName>
</protein>